<dbReference type="UniPathway" id="UPA00109">
    <property type="reaction ID" value="UER00188"/>
</dbReference>
<dbReference type="InterPro" id="IPR015806">
    <property type="entry name" value="Pyrv_Knase_insert_dom_sf"/>
</dbReference>
<dbReference type="Gene3D" id="2.40.33.10">
    <property type="entry name" value="PK beta-barrel domain-like"/>
    <property type="match status" value="1"/>
</dbReference>
<dbReference type="EC" id="2.7.1.40" evidence="4 13"/>
<dbReference type="GO" id="GO:0030955">
    <property type="term" value="F:potassium ion binding"/>
    <property type="evidence" value="ECO:0007669"/>
    <property type="project" value="UniProtKB-UniRule"/>
</dbReference>
<evidence type="ECO:0000259" key="15">
    <source>
        <dbReference type="Pfam" id="PF00224"/>
    </source>
</evidence>
<dbReference type="EMBL" id="QFNK01000193">
    <property type="protein sequence ID" value="PZO83932.1"/>
    <property type="molecule type" value="Genomic_DNA"/>
</dbReference>
<dbReference type="Proteomes" id="UP000249557">
    <property type="component" value="Unassembled WGS sequence"/>
</dbReference>
<dbReference type="InterPro" id="IPR011037">
    <property type="entry name" value="Pyrv_Knase-like_insert_dom_sf"/>
</dbReference>
<dbReference type="SUPFAM" id="SSF51621">
    <property type="entry name" value="Phosphoenolpyruvate/pyruvate domain"/>
    <property type="match status" value="1"/>
</dbReference>
<dbReference type="NCBIfam" id="TIGR01064">
    <property type="entry name" value="pyruv_kin"/>
    <property type="match status" value="1"/>
</dbReference>
<dbReference type="NCBIfam" id="NF004978">
    <property type="entry name" value="PRK06354.1"/>
    <property type="match status" value="1"/>
</dbReference>
<keyword evidence="10 14" id="KW-0460">Magnesium</keyword>
<evidence type="ECO:0000256" key="5">
    <source>
        <dbReference type="ARBA" id="ARBA00022679"/>
    </source>
</evidence>
<dbReference type="AlphaFoldDB" id="A0A2W4ZT70"/>
<evidence type="ECO:0000256" key="2">
    <source>
        <dbReference type="ARBA" id="ARBA00004997"/>
    </source>
</evidence>
<evidence type="ECO:0000256" key="11">
    <source>
        <dbReference type="ARBA" id="ARBA00023152"/>
    </source>
</evidence>
<dbReference type="InterPro" id="IPR040442">
    <property type="entry name" value="Pyrv_kinase-like_dom_sf"/>
</dbReference>
<evidence type="ECO:0000256" key="8">
    <source>
        <dbReference type="ARBA" id="ARBA00022777"/>
    </source>
</evidence>
<reference evidence="17 18" key="1">
    <citation type="submission" date="2017-08" db="EMBL/GenBank/DDBJ databases">
        <title>Infants hospitalized years apart are colonized by the same room-sourced microbial strains.</title>
        <authorList>
            <person name="Brooks B."/>
            <person name="Olm M.R."/>
            <person name="Firek B.A."/>
            <person name="Baker R."/>
            <person name="Thomas B.C."/>
            <person name="Morowitz M.J."/>
            <person name="Banfield J.F."/>
        </authorList>
    </citation>
    <scope>NUCLEOTIDE SEQUENCE [LARGE SCALE GENOMIC DNA]</scope>
    <source>
        <strain evidence="17">S2_018_000_R2_104</strain>
    </source>
</reference>
<dbReference type="FunFam" id="2.40.33.10:FF:000001">
    <property type="entry name" value="Pyruvate kinase"/>
    <property type="match status" value="1"/>
</dbReference>
<evidence type="ECO:0000256" key="10">
    <source>
        <dbReference type="ARBA" id="ARBA00022842"/>
    </source>
</evidence>
<keyword evidence="8 14" id="KW-0418">Kinase</keyword>
<evidence type="ECO:0000259" key="16">
    <source>
        <dbReference type="Pfam" id="PF02887"/>
    </source>
</evidence>
<dbReference type="PRINTS" id="PR01050">
    <property type="entry name" value="PYRUVTKNASE"/>
</dbReference>
<evidence type="ECO:0000256" key="6">
    <source>
        <dbReference type="ARBA" id="ARBA00022723"/>
    </source>
</evidence>
<dbReference type="NCBIfam" id="NF004491">
    <property type="entry name" value="PRK05826.1"/>
    <property type="match status" value="1"/>
</dbReference>
<dbReference type="InterPro" id="IPR018209">
    <property type="entry name" value="Pyrv_Knase_AS"/>
</dbReference>
<evidence type="ECO:0000256" key="1">
    <source>
        <dbReference type="ARBA" id="ARBA00001958"/>
    </source>
</evidence>
<evidence type="ECO:0000313" key="18">
    <source>
        <dbReference type="Proteomes" id="UP000249557"/>
    </source>
</evidence>
<dbReference type="Pfam" id="PF02887">
    <property type="entry name" value="PK_C"/>
    <property type="match status" value="1"/>
</dbReference>
<feature type="domain" description="Pyruvate kinase barrel" evidence="15">
    <location>
        <begin position="8"/>
        <end position="325"/>
    </location>
</feature>
<keyword evidence="5 14" id="KW-0808">Transferase</keyword>
<dbReference type="PROSITE" id="PS00110">
    <property type="entry name" value="PYRUVATE_KINASE"/>
    <property type="match status" value="1"/>
</dbReference>
<evidence type="ECO:0000256" key="13">
    <source>
        <dbReference type="NCBIfam" id="TIGR01064"/>
    </source>
</evidence>
<dbReference type="PANTHER" id="PTHR11817">
    <property type="entry name" value="PYRUVATE KINASE"/>
    <property type="match status" value="1"/>
</dbReference>
<dbReference type="GO" id="GO:0005524">
    <property type="term" value="F:ATP binding"/>
    <property type="evidence" value="ECO:0007669"/>
    <property type="project" value="UniProtKB-KW"/>
</dbReference>
<dbReference type="GO" id="GO:0016301">
    <property type="term" value="F:kinase activity"/>
    <property type="evidence" value="ECO:0007669"/>
    <property type="project" value="UniProtKB-KW"/>
</dbReference>
<sequence>MTLSNRSRKTKIVATLGPASGNPDMMWKLFKAGVDMFRMNFSHGTHEAHRRNLETARQLEKEFGRPIAMLADLQGPKNRIGKFANDRIEVSAGHKIKFDLDTTPGDETRVCLPHPEVIAAMHTGSEILLDDGKVRVIVREQGKDYLIGEVVAGSKLSNNKGFNIPGVIIPMPALTDKDRVDLDAALEMGADWVAQSFVQTAADVEETKQIIKGRAALMAKIEKPSALTYFTDILKHCDGIMLARGDLGVEIPPEEVPAVQKKIVRETRDAGKPIIVATQMLESMIEAPRPTRAEASDVATAVYDGADAVMLSAETAAGQYPIESVEIMARICCSTENDDTYVGIMRAIHPQTEMDSSDAITVAAATVARDLGAACIANFTTSGGTTLRTARQRPEMPILSLTQNESTARRLTLSYGVIPVIVPVVSSFAETVEHATRLAAEKGIAKKGDRIVLTAGVPFGQPGSTNVLRIAAVE</sequence>
<comment type="similarity">
    <text evidence="3 14">Belongs to the pyruvate kinase family.</text>
</comment>
<dbReference type="InterPro" id="IPR001697">
    <property type="entry name" value="Pyr_Knase"/>
</dbReference>
<accession>A0A2W4ZT70</accession>
<proteinExistence type="inferred from homology"/>
<evidence type="ECO:0000256" key="3">
    <source>
        <dbReference type="ARBA" id="ARBA00008663"/>
    </source>
</evidence>
<organism evidence="17 18">
    <name type="scientific">Micavibrio aeruginosavorus</name>
    <dbReference type="NCBI Taxonomy" id="349221"/>
    <lineage>
        <taxon>Bacteria</taxon>
        <taxon>Pseudomonadati</taxon>
        <taxon>Bdellovibrionota</taxon>
        <taxon>Bdellovibrionia</taxon>
        <taxon>Bdellovibrionales</taxon>
        <taxon>Pseudobdellovibrionaceae</taxon>
        <taxon>Micavibrio</taxon>
    </lineage>
</organism>
<keyword evidence="7" id="KW-0547">Nucleotide-binding</keyword>
<dbReference type="NCBIfam" id="NF004886">
    <property type="entry name" value="PRK06247.1"/>
    <property type="match status" value="1"/>
</dbReference>
<dbReference type="InterPro" id="IPR036918">
    <property type="entry name" value="Pyrv_Knase_C_sf"/>
</dbReference>
<dbReference type="InterPro" id="IPR015813">
    <property type="entry name" value="Pyrv/PenolPyrv_kinase-like_dom"/>
</dbReference>
<keyword evidence="12 17" id="KW-0670">Pyruvate</keyword>
<dbReference type="GO" id="GO:0004743">
    <property type="term" value="F:pyruvate kinase activity"/>
    <property type="evidence" value="ECO:0007669"/>
    <property type="project" value="UniProtKB-UniRule"/>
</dbReference>
<keyword evidence="9" id="KW-0067">ATP-binding</keyword>
<evidence type="ECO:0000256" key="12">
    <source>
        <dbReference type="ARBA" id="ARBA00023317"/>
    </source>
</evidence>
<protein>
    <recommendedName>
        <fullName evidence="4 13">Pyruvate kinase</fullName>
        <ecNumber evidence="4 13">2.7.1.40</ecNumber>
    </recommendedName>
</protein>
<dbReference type="Gene3D" id="3.40.1380.20">
    <property type="entry name" value="Pyruvate kinase, C-terminal domain"/>
    <property type="match status" value="1"/>
</dbReference>
<dbReference type="GO" id="GO:0000287">
    <property type="term" value="F:magnesium ion binding"/>
    <property type="evidence" value="ECO:0007669"/>
    <property type="project" value="UniProtKB-UniRule"/>
</dbReference>
<feature type="domain" description="Pyruvate kinase C-terminal" evidence="16">
    <location>
        <begin position="358"/>
        <end position="470"/>
    </location>
</feature>
<keyword evidence="6" id="KW-0479">Metal-binding</keyword>
<name>A0A2W4ZT70_9BACT</name>
<dbReference type="InterPro" id="IPR015793">
    <property type="entry name" value="Pyrv_Knase_brl"/>
</dbReference>
<comment type="pathway">
    <text evidence="2 14">Carbohydrate degradation; glycolysis; pyruvate from D-glyceraldehyde 3-phosphate: step 5/5.</text>
</comment>
<dbReference type="SUPFAM" id="SSF52935">
    <property type="entry name" value="PK C-terminal domain-like"/>
    <property type="match status" value="1"/>
</dbReference>
<comment type="cofactor">
    <cofactor evidence="1">
        <name>K(+)</name>
        <dbReference type="ChEBI" id="CHEBI:29103"/>
    </cofactor>
</comment>
<dbReference type="Pfam" id="PF00224">
    <property type="entry name" value="PK"/>
    <property type="match status" value="1"/>
</dbReference>
<comment type="caution">
    <text evidence="17">The sequence shown here is derived from an EMBL/GenBank/DDBJ whole genome shotgun (WGS) entry which is preliminary data.</text>
</comment>
<comment type="catalytic activity">
    <reaction evidence="14">
        <text>pyruvate + ATP = phosphoenolpyruvate + ADP + H(+)</text>
        <dbReference type="Rhea" id="RHEA:18157"/>
        <dbReference type="ChEBI" id="CHEBI:15361"/>
        <dbReference type="ChEBI" id="CHEBI:15378"/>
        <dbReference type="ChEBI" id="CHEBI:30616"/>
        <dbReference type="ChEBI" id="CHEBI:58702"/>
        <dbReference type="ChEBI" id="CHEBI:456216"/>
        <dbReference type="EC" id="2.7.1.40"/>
    </reaction>
</comment>
<evidence type="ECO:0000256" key="9">
    <source>
        <dbReference type="ARBA" id="ARBA00022840"/>
    </source>
</evidence>
<feature type="non-terminal residue" evidence="17">
    <location>
        <position position="474"/>
    </location>
</feature>
<evidence type="ECO:0000256" key="4">
    <source>
        <dbReference type="ARBA" id="ARBA00012142"/>
    </source>
</evidence>
<evidence type="ECO:0000256" key="14">
    <source>
        <dbReference type="RuleBase" id="RU000504"/>
    </source>
</evidence>
<keyword evidence="11 14" id="KW-0324">Glycolysis</keyword>
<dbReference type="SUPFAM" id="SSF50800">
    <property type="entry name" value="PK beta-barrel domain-like"/>
    <property type="match status" value="1"/>
</dbReference>
<gene>
    <name evidence="17" type="primary">pyk</name>
    <name evidence="17" type="ORF">DI626_08670</name>
</gene>
<dbReference type="InterPro" id="IPR015795">
    <property type="entry name" value="Pyrv_Knase_C"/>
</dbReference>
<dbReference type="Gene3D" id="3.20.20.60">
    <property type="entry name" value="Phosphoenolpyruvate-binding domains"/>
    <property type="match status" value="1"/>
</dbReference>
<evidence type="ECO:0000256" key="7">
    <source>
        <dbReference type="ARBA" id="ARBA00022741"/>
    </source>
</evidence>
<evidence type="ECO:0000313" key="17">
    <source>
        <dbReference type="EMBL" id="PZO83932.1"/>
    </source>
</evidence>